<feature type="compositionally biased region" description="Acidic residues" evidence="8">
    <location>
        <begin position="1021"/>
        <end position="1039"/>
    </location>
</feature>
<feature type="compositionally biased region" description="Polar residues" evidence="8">
    <location>
        <begin position="206"/>
        <end position="231"/>
    </location>
</feature>
<feature type="compositionally biased region" description="Low complexity" evidence="8">
    <location>
        <begin position="723"/>
        <end position="736"/>
    </location>
</feature>
<dbReference type="Gene3D" id="1.10.238.10">
    <property type="entry name" value="EF-hand"/>
    <property type="match status" value="2"/>
</dbReference>
<feature type="compositionally biased region" description="Basic and acidic residues" evidence="8">
    <location>
        <begin position="687"/>
        <end position="697"/>
    </location>
</feature>
<dbReference type="InterPro" id="IPR011992">
    <property type="entry name" value="EF-hand-dom_pair"/>
</dbReference>
<evidence type="ECO:0000256" key="2">
    <source>
        <dbReference type="ARBA" id="ARBA00005253"/>
    </source>
</evidence>
<feature type="compositionally biased region" description="Basic residues" evidence="8">
    <location>
        <begin position="30"/>
        <end position="39"/>
    </location>
</feature>
<keyword evidence="11" id="KW-1185">Reference proteome</keyword>
<feature type="compositionally biased region" description="Basic and acidic residues" evidence="8">
    <location>
        <begin position="1010"/>
        <end position="1020"/>
    </location>
</feature>
<comment type="similarity">
    <text evidence="2">Belongs to the centrin family.</text>
</comment>
<feature type="region of interest" description="Disordered" evidence="8">
    <location>
        <begin position="650"/>
        <end position="754"/>
    </location>
</feature>
<evidence type="ECO:0000313" key="11">
    <source>
        <dbReference type="Proteomes" id="UP000039865"/>
    </source>
</evidence>
<feature type="compositionally biased region" description="Basic residues" evidence="8">
    <location>
        <begin position="480"/>
        <end position="490"/>
    </location>
</feature>
<feature type="region of interest" description="Disordered" evidence="8">
    <location>
        <begin position="970"/>
        <end position="1049"/>
    </location>
</feature>
<feature type="region of interest" description="Disordered" evidence="8">
    <location>
        <begin position="193"/>
        <end position="542"/>
    </location>
</feature>
<accession>A0A078ABY6</accession>
<dbReference type="InParanoid" id="A0A078ABY6"/>
<evidence type="ECO:0000259" key="9">
    <source>
        <dbReference type="PROSITE" id="PS50222"/>
    </source>
</evidence>
<feature type="region of interest" description="Disordered" evidence="8">
    <location>
        <begin position="1"/>
        <end position="177"/>
    </location>
</feature>
<gene>
    <name evidence="10" type="primary">Contig13818.g14739</name>
    <name evidence="10" type="ORF">STYLEM_8705</name>
</gene>
<feature type="compositionally biased region" description="Basic and acidic residues" evidence="8">
    <location>
        <begin position="107"/>
        <end position="118"/>
    </location>
</feature>
<feature type="compositionally biased region" description="Basic and acidic residues" evidence="8">
    <location>
        <begin position="743"/>
        <end position="754"/>
    </location>
</feature>
<feature type="compositionally biased region" description="Low complexity" evidence="8">
    <location>
        <begin position="236"/>
        <end position="251"/>
    </location>
</feature>
<dbReference type="PROSITE" id="PS50222">
    <property type="entry name" value="EF_HAND_2"/>
    <property type="match status" value="3"/>
</dbReference>
<dbReference type="SUPFAM" id="SSF47473">
    <property type="entry name" value="EF-hand"/>
    <property type="match status" value="2"/>
</dbReference>
<evidence type="ECO:0000256" key="3">
    <source>
        <dbReference type="ARBA" id="ARBA00022490"/>
    </source>
</evidence>
<dbReference type="SMART" id="SM00054">
    <property type="entry name" value="EFh"/>
    <property type="match status" value="3"/>
</dbReference>
<feature type="compositionally biased region" description="Polar residues" evidence="8">
    <location>
        <begin position="658"/>
        <end position="667"/>
    </location>
</feature>
<feature type="compositionally biased region" description="Low complexity" evidence="8">
    <location>
        <begin position="49"/>
        <end position="58"/>
    </location>
</feature>
<feature type="compositionally biased region" description="Low complexity" evidence="8">
    <location>
        <begin position="409"/>
        <end position="424"/>
    </location>
</feature>
<dbReference type="GO" id="GO:0016460">
    <property type="term" value="C:myosin II complex"/>
    <property type="evidence" value="ECO:0007669"/>
    <property type="project" value="TreeGrafter"/>
</dbReference>
<feature type="compositionally biased region" description="Polar residues" evidence="8">
    <location>
        <begin position="69"/>
        <end position="85"/>
    </location>
</feature>
<evidence type="ECO:0000256" key="7">
    <source>
        <dbReference type="ARBA" id="ARBA00025692"/>
    </source>
</evidence>
<dbReference type="CDD" id="cd00051">
    <property type="entry name" value="EFh"/>
    <property type="match status" value="1"/>
</dbReference>
<dbReference type="InterPro" id="IPR050230">
    <property type="entry name" value="CALM/Myosin/TropC-like"/>
</dbReference>
<feature type="compositionally biased region" description="Low complexity" evidence="8">
    <location>
        <begin position="367"/>
        <end position="381"/>
    </location>
</feature>
<keyword evidence="6" id="KW-0206">Cytoskeleton</keyword>
<feature type="compositionally biased region" description="Acidic residues" evidence="8">
    <location>
        <begin position="11"/>
        <end position="24"/>
    </location>
</feature>
<protein>
    <submittedName>
        <fullName evidence="10">Calcineurin subunit</fullName>
    </submittedName>
</protein>
<comment type="subcellular location">
    <subcellularLocation>
        <location evidence="1">Cytoplasm</location>
        <location evidence="1">Cytoskeleton</location>
    </subcellularLocation>
</comment>
<feature type="compositionally biased region" description="Polar residues" evidence="8">
    <location>
        <begin position="797"/>
        <end position="806"/>
    </location>
</feature>
<feature type="domain" description="EF-hand" evidence="9">
    <location>
        <begin position="881"/>
        <end position="916"/>
    </location>
</feature>
<dbReference type="Proteomes" id="UP000039865">
    <property type="component" value="Unassembled WGS sequence"/>
</dbReference>
<dbReference type="PANTHER" id="PTHR23048:SF59">
    <property type="entry name" value="EF-HAND SUPERFAMILY PROTEIN"/>
    <property type="match status" value="1"/>
</dbReference>
<feature type="compositionally biased region" description="Basic residues" evidence="8">
    <location>
        <begin position="1065"/>
        <end position="1075"/>
    </location>
</feature>
<evidence type="ECO:0000256" key="1">
    <source>
        <dbReference type="ARBA" id="ARBA00004245"/>
    </source>
</evidence>
<feature type="compositionally biased region" description="Basic and acidic residues" evidence="8">
    <location>
        <begin position="425"/>
        <end position="451"/>
    </location>
</feature>
<evidence type="ECO:0000256" key="6">
    <source>
        <dbReference type="ARBA" id="ARBA00023212"/>
    </source>
</evidence>
<feature type="compositionally biased region" description="Basic and acidic residues" evidence="8">
    <location>
        <begin position="980"/>
        <end position="1002"/>
    </location>
</feature>
<dbReference type="OMA" id="QTKPENK"/>
<keyword evidence="5" id="KW-0106">Calcium</keyword>
<feature type="domain" description="EF-hand" evidence="9">
    <location>
        <begin position="1204"/>
        <end position="1239"/>
    </location>
</feature>
<feature type="compositionally biased region" description="Basic and acidic residues" evidence="8">
    <location>
        <begin position="252"/>
        <end position="269"/>
    </location>
</feature>
<feature type="compositionally biased region" description="Acidic residues" evidence="8">
    <location>
        <begin position="119"/>
        <end position="134"/>
    </location>
</feature>
<dbReference type="OrthoDB" id="439832at2759"/>
<dbReference type="FunFam" id="1.10.238.10:FF:000001">
    <property type="entry name" value="Calmodulin 1"/>
    <property type="match status" value="1"/>
</dbReference>
<feature type="domain" description="EF-hand" evidence="9">
    <location>
        <begin position="917"/>
        <end position="952"/>
    </location>
</feature>
<keyword evidence="4" id="KW-0677">Repeat</keyword>
<reference evidence="10 11" key="1">
    <citation type="submission" date="2014-06" db="EMBL/GenBank/DDBJ databases">
        <authorList>
            <person name="Swart Estienne"/>
        </authorList>
    </citation>
    <scope>NUCLEOTIDE SEQUENCE [LARGE SCALE GENOMIC DNA]</scope>
    <source>
        <strain evidence="10 11">130c</strain>
    </source>
</reference>
<comment type="function">
    <text evidence="7">Plays a fundamental role in microtubule organizing center structure and function. Component of the infraciliary lattice (ICL) and the ciliary basal bodies.</text>
</comment>
<feature type="compositionally biased region" description="Basic residues" evidence="8">
    <location>
        <begin position="529"/>
        <end position="538"/>
    </location>
</feature>
<evidence type="ECO:0000256" key="5">
    <source>
        <dbReference type="ARBA" id="ARBA00022837"/>
    </source>
</evidence>
<feature type="region of interest" description="Disordered" evidence="8">
    <location>
        <begin position="769"/>
        <end position="826"/>
    </location>
</feature>
<evidence type="ECO:0000313" key="10">
    <source>
        <dbReference type="EMBL" id="CDW79714.1"/>
    </source>
</evidence>
<evidence type="ECO:0000256" key="4">
    <source>
        <dbReference type="ARBA" id="ARBA00022737"/>
    </source>
</evidence>
<feature type="compositionally biased region" description="Polar residues" evidence="8">
    <location>
        <begin position="345"/>
        <end position="354"/>
    </location>
</feature>
<dbReference type="InterPro" id="IPR018247">
    <property type="entry name" value="EF_Hand_1_Ca_BS"/>
</dbReference>
<dbReference type="EMBL" id="CCKQ01008276">
    <property type="protein sequence ID" value="CDW79714.1"/>
    <property type="molecule type" value="Genomic_DNA"/>
</dbReference>
<feature type="compositionally biased region" description="Basic and acidic residues" evidence="8">
    <location>
        <begin position="1040"/>
        <end position="1049"/>
    </location>
</feature>
<feature type="compositionally biased region" description="Basic and acidic residues" evidence="8">
    <location>
        <begin position="157"/>
        <end position="176"/>
    </location>
</feature>
<keyword evidence="3" id="KW-0963">Cytoplasm</keyword>
<sequence>MAESQAQSYYEEGEDDEEEEYESEVESRQKSKILSKRNMLRQENDLEVKSMSMSQRSSKLSKSKNKNNAPQTNTLVNQSNLQPVGQKSKRDIDNQNKSKISTKRGKKQGEANKSKANVDNDEYDDEEEGEEYSYYEESVQKSRISNAVKPKKSQRKKEKEKDSFEVEFSDNKKIGDTFRSQVISQKSFMGGLQKLKSREAGDDVSPSLNQQKSGPQYFGQNTLTTSKSNVGGPSPLQNKLQSQTSNQNQKTSMEDIRRSQMQKQVEEIRQQQQQQDIKPKPKVNTLKVESEQEEGQDYGEEEESEYDEEEDEAQEIVDKKTQIKMNRSAKMSQKSARSKGKQQSKLRASQQVDLKQQEADEQKQRELQQQNDKQQQEMLKQQQDEIQRKKQEQMQKQKEQQRLKEEQDLQAQKESQFQKQLQIQQEKEKQLKEQEEQLRRQQERIEQEQRQLEQQQKRLQQSEQKLLKEKSFQKSVQKSVKSKKSAKTKAKKEEEEDEEVSYYSDAEEEEYDEEYESEIDEDAGEKNNKQKNKSKLRSNRMQNKVHEIQLQGESDNLFPEKFLDISEENFIERSLKDFRPPTAGNKTMHSFDGAMYSTRVIGGVKPNLLAQNEDSYDELRFFEKSIQDDKTKRTGRDINIGNVVQEEDEYYEENSNSFQTKSQQSKITKSEQFDPGAVYSRQKKQKKVDITEDKMDGELENSMSSFKSNQVKPVKQNKREPSQNQSQLRQIQQQKQVPINKGSNDDSLIRKDEHKKNFEYDLDERGNKVIMSRKQNKNKQNSFDDDDDKMDYGATPQKVQFSQANSGKGGKGKSIPFPQQQMNQKGQGGFGQFMLDQLQNLAEQTKIDKPLNKDKMNQKIKVANAADAGNNMMPNLDKQPFTDDEIKEAFFTFDMNGNGYIGVQEIRFVLDALGEDVTDEEIDEMVRMLDIDGDGQVNFKEFYKMASGQSLAPIGVALPPPRDMEIVKRLNQSNSSQNSKKKDQKNLKASNKKEGKSVKIFDDNSQNKGKYSEKGGTDKDIDYDEEEGEDEEDEEDYDEEYKSDYEQDDLKKGIDKKVPFTVKKFSSKKPQKGKAKNLEDEDEEAGPLGNLVGMKKKDVKVAEKDVKKFNDLTKQREMAQQRKSTIKEICSKFGYDSKAVRKMYEVYEEQELPKRINYNRFIKFLKLDDSPLLRNAFELLAGGSNEKVDVRVLMLQFMNQSTLSKEEKLKFAFNIFDEEDSRMITYKELLKILQANYFASSIEEVDGKAKLIIQESKGMGIDEAISYEDFMIMARKFQSLFYPTNL</sequence>
<feature type="compositionally biased region" description="Acidic residues" evidence="8">
    <location>
        <begin position="291"/>
        <end position="315"/>
    </location>
</feature>
<dbReference type="Pfam" id="PF13499">
    <property type="entry name" value="EF-hand_7"/>
    <property type="match status" value="1"/>
</dbReference>
<feature type="compositionally biased region" description="Low complexity" evidence="8">
    <location>
        <begin position="452"/>
        <end position="464"/>
    </location>
</feature>
<dbReference type="PROSITE" id="PS00018">
    <property type="entry name" value="EF_HAND_1"/>
    <property type="match status" value="2"/>
</dbReference>
<name>A0A078ABY6_STYLE</name>
<feature type="region of interest" description="Disordered" evidence="8">
    <location>
        <begin position="1065"/>
        <end position="1090"/>
    </location>
</feature>
<organism evidence="10 11">
    <name type="scientific">Stylonychia lemnae</name>
    <name type="common">Ciliate</name>
    <dbReference type="NCBI Taxonomy" id="5949"/>
    <lineage>
        <taxon>Eukaryota</taxon>
        <taxon>Sar</taxon>
        <taxon>Alveolata</taxon>
        <taxon>Ciliophora</taxon>
        <taxon>Intramacronucleata</taxon>
        <taxon>Spirotrichea</taxon>
        <taxon>Stichotrichia</taxon>
        <taxon>Sporadotrichida</taxon>
        <taxon>Oxytrichidae</taxon>
        <taxon>Stylonychinae</taxon>
        <taxon>Stylonychia</taxon>
    </lineage>
</organism>
<feature type="compositionally biased region" description="Acidic residues" evidence="8">
    <location>
        <begin position="494"/>
        <end position="523"/>
    </location>
</feature>
<dbReference type="InterPro" id="IPR002048">
    <property type="entry name" value="EF_hand_dom"/>
</dbReference>
<dbReference type="PANTHER" id="PTHR23048">
    <property type="entry name" value="MYOSIN LIGHT CHAIN 1, 3"/>
    <property type="match status" value="1"/>
</dbReference>
<feature type="compositionally biased region" description="Basic and acidic residues" evidence="8">
    <location>
        <begin position="355"/>
        <end position="366"/>
    </location>
</feature>
<proteinExistence type="inferred from homology"/>
<feature type="compositionally biased region" description="Polar residues" evidence="8">
    <location>
        <begin position="701"/>
        <end position="711"/>
    </location>
</feature>
<feature type="compositionally biased region" description="Polar residues" evidence="8">
    <location>
        <begin position="323"/>
        <end position="335"/>
    </location>
</feature>
<dbReference type="GO" id="GO:0005509">
    <property type="term" value="F:calcium ion binding"/>
    <property type="evidence" value="ECO:0007669"/>
    <property type="project" value="InterPro"/>
</dbReference>
<evidence type="ECO:0000256" key="8">
    <source>
        <dbReference type="SAM" id="MobiDB-lite"/>
    </source>
</evidence>
<feature type="compositionally biased region" description="Basic and acidic residues" evidence="8">
    <location>
        <begin position="382"/>
        <end position="407"/>
    </location>
</feature>